<keyword evidence="6 7" id="KW-0694">RNA-binding</keyword>
<keyword evidence="5 7" id="KW-0378">Hydrolase</keyword>
<dbReference type="InterPro" id="IPR020568">
    <property type="entry name" value="Ribosomal_Su5_D2-typ_SF"/>
</dbReference>
<dbReference type="OMA" id="LHQHELP"/>
<organism evidence="9 10">
    <name type="scientific">Neisseria meningitidis serogroup B</name>
    <dbReference type="NCBI Taxonomy" id="491"/>
    <lineage>
        <taxon>Bacteria</taxon>
        <taxon>Pseudomonadati</taxon>
        <taxon>Pseudomonadota</taxon>
        <taxon>Betaproteobacteria</taxon>
        <taxon>Neisseriales</taxon>
        <taxon>Neisseriaceae</taxon>
        <taxon>Neisseria</taxon>
    </lineage>
</organism>
<protein>
    <recommendedName>
        <fullName evidence="7 8">Ribonuclease P protein component</fullName>
        <shortName evidence="7">RNase P protein</shortName>
        <shortName evidence="7">RNaseP protein</shortName>
        <ecNumber evidence="7 8">3.1.26.5</ecNumber>
    </recommendedName>
    <alternativeName>
        <fullName evidence="7">Protein C5</fullName>
    </alternativeName>
</protein>
<dbReference type="InterPro" id="IPR020539">
    <property type="entry name" value="RNase_P_CS"/>
</dbReference>
<comment type="similarity">
    <text evidence="7">Belongs to the RnpA family.</text>
</comment>
<dbReference type="AlphaFoldDB" id="A0A0H5QB08"/>
<evidence type="ECO:0000256" key="5">
    <source>
        <dbReference type="ARBA" id="ARBA00022801"/>
    </source>
</evidence>
<reference evidence="9 10" key="1">
    <citation type="submission" date="2014-11" db="EMBL/GenBank/DDBJ databases">
        <authorList>
            <person name="Diene M.Seydina."/>
        </authorList>
    </citation>
    <scope>NUCLEOTIDE SEQUENCE [LARGE SCALE GENOMIC DNA]</scope>
    <source>
        <strain evidence="9 10">Neisseria meningitidis CHUV</strain>
    </source>
</reference>
<evidence type="ECO:0000256" key="1">
    <source>
        <dbReference type="ARBA" id="ARBA00002663"/>
    </source>
</evidence>
<keyword evidence="4 7" id="KW-0255">Endonuclease</keyword>
<dbReference type="HAMAP" id="MF_00227">
    <property type="entry name" value="RNase_P"/>
    <property type="match status" value="1"/>
</dbReference>
<evidence type="ECO:0000256" key="6">
    <source>
        <dbReference type="ARBA" id="ARBA00022884"/>
    </source>
</evidence>
<comment type="function">
    <text evidence="1 7">RNaseP catalyzes the removal of the 5'-leader sequence from pre-tRNA to produce the mature 5'-terminus. It can also cleave other RNA substrates such as 4.5S RNA. The protein component plays an auxiliary but essential role in vivo by binding to the 5'-leader sequence and broadening the substrate specificity of the ribozyme.</text>
</comment>
<proteinExistence type="inferred from homology"/>
<dbReference type="SUPFAM" id="SSF54211">
    <property type="entry name" value="Ribosomal protein S5 domain 2-like"/>
    <property type="match status" value="1"/>
</dbReference>
<dbReference type="PANTHER" id="PTHR33992:SF1">
    <property type="entry name" value="RIBONUCLEASE P PROTEIN COMPONENT"/>
    <property type="match status" value="1"/>
</dbReference>
<dbReference type="EMBL" id="CVTF01000056">
    <property type="protein sequence ID" value="CRY99237.1"/>
    <property type="molecule type" value="Genomic_DNA"/>
</dbReference>
<dbReference type="GO" id="GO:0001682">
    <property type="term" value="P:tRNA 5'-leader removal"/>
    <property type="evidence" value="ECO:0007669"/>
    <property type="project" value="UniProtKB-UniRule"/>
</dbReference>
<dbReference type="Gene3D" id="3.30.230.10">
    <property type="match status" value="1"/>
</dbReference>
<evidence type="ECO:0000256" key="8">
    <source>
        <dbReference type="NCBIfam" id="TIGR00188"/>
    </source>
</evidence>
<comment type="catalytic activity">
    <reaction evidence="7">
        <text>Endonucleolytic cleavage of RNA, removing 5'-extranucleotides from tRNA precursor.</text>
        <dbReference type="EC" id="3.1.26.5"/>
    </reaction>
</comment>
<keyword evidence="2 7" id="KW-0819">tRNA processing</keyword>
<dbReference type="Proteomes" id="UP000182715">
    <property type="component" value="Unassembled WGS sequence"/>
</dbReference>
<dbReference type="GO" id="GO:0042781">
    <property type="term" value="F:3'-tRNA processing endoribonuclease activity"/>
    <property type="evidence" value="ECO:0007669"/>
    <property type="project" value="TreeGrafter"/>
</dbReference>
<evidence type="ECO:0000256" key="2">
    <source>
        <dbReference type="ARBA" id="ARBA00022694"/>
    </source>
</evidence>
<dbReference type="PANTHER" id="PTHR33992">
    <property type="entry name" value="RIBONUCLEASE P PROTEIN COMPONENT"/>
    <property type="match status" value="1"/>
</dbReference>
<gene>
    <name evidence="7" type="primary">rnpA</name>
</gene>
<dbReference type="PROSITE" id="PS00648">
    <property type="entry name" value="RIBONUCLEASE_P"/>
    <property type="match status" value="1"/>
</dbReference>
<evidence type="ECO:0000256" key="4">
    <source>
        <dbReference type="ARBA" id="ARBA00022759"/>
    </source>
</evidence>
<dbReference type="GO" id="GO:0004526">
    <property type="term" value="F:ribonuclease P activity"/>
    <property type="evidence" value="ECO:0007669"/>
    <property type="project" value="UniProtKB-UniRule"/>
</dbReference>
<sequence>MDYRFGRQYRLLKTDDFSSVFAFRNRRSRDLLQVSRSNGNGLGHPRIGLVVGKKTAKRANERNYMKRVIRDWFRLNKNRLPPQDFVVRVHRKFDRATAKQARAELAQLMFGNPATGCRKQA</sequence>
<evidence type="ECO:0000256" key="3">
    <source>
        <dbReference type="ARBA" id="ARBA00022722"/>
    </source>
</evidence>
<dbReference type="SMR" id="A0A0H5QB08"/>
<dbReference type="NCBIfam" id="TIGR00188">
    <property type="entry name" value="rnpA"/>
    <property type="match status" value="1"/>
</dbReference>
<dbReference type="GO" id="GO:0030677">
    <property type="term" value="C:ribonuclease P complex"/>
    <property type="evidence" value="ECO:0007669"/>
    <property type="project" value="TreeGrafter"/>
</dbReference>
<evidence type="ECO:0000313" key="10">
    <source>
        <dbReference type="Proteomes" id="UP000182715"/>
    </source>
</evidence>
<keyword evidence="3 7" id="KW-0540">Nuclease</keyword>
<dbReference type="InterPro" id="IPR000100">
    <property type="entry name" value="RNase_P"/>
</dbReference>
<dbReference type="EC" id="3.1.26.5" evidence="7 8"/>
<dbReference type="Pfam" id="PF00825">
    <property type="entry name" value="Ribonuclease_P"/>
    <property type="match status" value="1"/>
</dbReference>
<comment type="subunit">
    <text evidence="7">Consists of a catalytic RNA component (M1 or rnpB) and a protein subunit.</text>
</comment>
<name>A0A0H5QB08_NEIMI</name>
<dbReference type="InterPro" id="IPR014721">
    <property type="entry name" value="Ribsml_uS5_D2-typ_fold_subgr"/>
</dbReference>
<evidence type="ECO:0000256" key="7">
    <source>
        <dbReference type="HAMAP-Rule" id="MF_00227"/>
    </source>
</evidence>
<dbReference type="GO" id="GO:0000049">
    <property type="term" value="F:tRNA binding"/>
    <property type="evidence" value="ECO:0007669"/>
    <property type="project" value="UniProtKB-UniRule"/>
</dbReference>
<evidence type="ECO:0000313" key="9">
    <source>
        <dbReference type="EMBL" id="CRY99237.1"/>
    </source>
</evidence>
<accession>A0A0H5QB08</accession>